<organism evidence="2 3">
    <name type="scientific">Streptomyces albiaxialis</name>
    <dbReference type="NCBI Taxonomy" id="329523"/>
    <lineage>
        <taxon>Bacteria</taxon>
        <taxon>Bacillati</taxon>
        <taxon>Actinomycetota</taxon>
        <taxon>Actinomycetes</taxon>
        <taxon>Kitasatosporales</taxon>
        <taxon>Streptomycetaceae</taxon>
        <taxon>Streptomyces</taxon>
    </lineage>
</organism>
<feature type="region of interest" description="Disordered" evidence="1">
    <location>
        <begin position="27"/>
        <end position="50"/>
    </location>
</feature>
<keyword evidence="3" id="KW-1185">Reference proteome</keyword>
<dbReference type="Proteomes" id="UP001500016">
    <property type="component" value="Unassembled WGS sequence"/>
</dbReference>
<dbReference type="SUPFAM" id="SSF48452">
    <property type="entry name" value="TPR-like"/>
    <property type="match status" value="1"/>
</dbReference>
<dbReference type="EMBL" id="BAAAPE010000022">
    <property type="protein sequence ID" value="GAA2099507.1"/>
    <property type="molecule type" value="Genomic_DNA"/>
</dbReference>
<sequence>MRFRRTLLAVALAVVITAGAWTVGRPFAGPSGEESGGPPPPRGAAAAVPPSGQGLGPYLARLRAYVAEQPRDAGAWAALGTGRVEQARRTADPRLYGQAEDALDRSLALRPARANDGALAGQAALAAARHDFPRALRLARRSLAVNPYGELALAVRVDALVELGRYGPARTAALRADARRPGIPAFTRLAYVEELRGDRGAARRALELAHRSAVSPSDRAQTATALGELDRAEGRGASALRRYAEALRAEPGHLPALSGRGQVRAARGHWRGAVSDLRAVTARQPLPAPLALLGEVHEARGRRDAARRQYSALGAWAEVARAQRVRTGLDTALADADHGDRGAALRAARAEWDRRKTVDTADALAWALHRKGQDARALPLARRAAAPGYRNAMFLYHRAEIERALGRTTEADRHTRQALRLRTALTPQARTVLESR</sequence>
<dbReference type="InterPro" id="IPR011990">
    <property type="entry name" value="TPR-like_helical_dom_sf"/>
</dbReference>
<comment type="caution">
    <text evidence="2">The sequence shown here is derived from an EMBL/GenBank/DDBJ whole genome shotgun (WGS) entry which is preliminary data.</text>
</comment>
<name>A0ABN2WXM0_9ACTN</name>
<evidence type="ECO:0000256" key="1">
    <source>
        <dbReference type="SAM" id="MobiDB-lite"/>
    </source>
</evidence>
<evidence type="ECO:0000313" key="3">
    <source>
        <dbReference type="Proteomes" id="UP001500016"/>
    </source>
</evidence>
<dbReference type="RefSeq" id="WP_344534248.1">
    <property type="nucleotide sequence ID" value="NZ_BAAAPE010000022.1"/>
</dbReference>
<protein>
    <submittedName>
        <fullName evidence="2">Tetratricopeptide repeat protein</fullName>
    </submittedName>
</protein>
<accession>A0ABN2WXM0</accession>
<reference evidence="2 3" key="1">
    <citation type="journal article" date="2019" name="Int. J. Syst. Evol. Microbiol.">
        <title>The Global Catalogue of Microorganisms (GCM) 10K type strain sequencing project: providing services to taxonomists for standard genome sequencing and annotation.</title>
        <authorList>
            <consortium name="The Broad Institute Genomics Platform"/>
            <consortium name="The Broad Institute Genome Sequencing Center for Infectious Disease"/>
            <person name="Wu L."/>
            <person name="Ma J."/>
        </authorList>
    </citation>
    <scope>NUCLEOTIDE SEQUENCE [LARGE SCALE GENOMIC DNA]</scope>
    <source>
        <strain evidence="2 3">JCM 15478</strain>
    </source>
</reference>
<dbReference type="Gene3D" id="1.25.40.10">
    <property type="entry name" value="Tetratricopeptide repeat domain"/>
    <property type="match status" value="3"/>
</dbReference>
<gene>
    <name evidence="2" type="ORF">GCM10009801_71220</name>
</gene>
<evidence type="ECO:0000313" key="2">
    <source>
        <dbReference type="EMBL" id="GAA2099507.1"/>
    </source>
</evidence>
<proteinExistence type="predicted"/>